<feature type="compositionally biased region" description="Basic and acidic residues" evidence="2">
    <location>
        <begin position="220"/>
        <end position="253"/>
    </location>
</feature>
<dbReference type="InterPro" id="IPR000504">
    <property type="entry name" value="RRM_dom"/>
</dbReference>
<evidence type="ECO:0000313" key="4">
    <source>
        <dbReference type="EMBL" id="KAJ8600693.1"/>
    </source>
</evidence>
<keyword evidence="5" id="KW-1185">Reference proteome</keyword>
<dbReference type="Gene3D" id="3.30.70.330">
    <property type="match status" value="1"/>
</dbReference>
<protein>
    <recommendedName>
        <fullName evidence="3">RRM domain-containing protein</fullName>
    </recommendedName>
</protein>
<dbReference type="EMBL" id="JAQMWT010000481">
    <property type="protein sequence ID" value="KAJ8600693.1"/>
    <property type="molecule type" value="Genomic_DNA"/>
</dbReference>
<dbReference type="Pfam" id="PF00076">
    <property type="entry name" value="RRM_1"/>
    <property type="match status" value="1"/>
</dbReference>
<reference evidence="4" key="1">
    <citation type="submission" date="2023-01" db="EMBL/GenBank/DDBJ databases">
        <title>Metagenome sequencing of chrysophaentin producing Chrysophaeum taylorii.</title>
        <authorList>
            <person name="Davison J."/>
            <person name="Bewley C."/>
        </authorList>
    </citation>
    <scope>NUCLEOTIDE SEQUENCE</scope>
    <source>
        <strain evidence="4">NIES-1699</strain>
    </source>
</reference>
<feature type="region of interest" description="Disordered" evidence="2">
    <location>
        <begin position="172"/>
        <end position="253"/>
    </location>
</feature>
<dbReference type="SMART" id="SM00360">
    <property type="entry name" value="RRM"/>
    <property type="match status" value="1"/>
</dbReference>
<dbReference type="InterPro" id="IPR035979">
    <property type="entry name" value="RBD_domain_sf"/>
</dbReference>
<comment type="caution">
    <text evidence="4">The sequence shown here is derived from an EMBL/GenBank/DDBJ whole genome shotgun (WGS) entry which is preliminary data.</text>
</comment>
<dbReference type="PROSITE" id="PS50102">
    <property type="entry name" value="RRM"/>
    <property type="match status" value="1"/>
</dbReference>
<dbReference type="InterPro" id="IPR012677">
    <property type="entry name" value="Nucleotide-bd_a/b_plait_sf"/>
</dbReference>
<evidence type="ECO:0000256" key="2">
    <source>
        <dbReference type="SAM" id="MobiDB-lite"/>
    </source>
</evidence>
<proteinExistence type="predicted"/>
<dbReference type="PANTHER" id="PTHR32343">
    <property type="entry name" value="SERINE/ARGININE-RICH SPLICING FACTOR"/>
    <property type="match status" value="1"/>
</dbReference>
<dbReference type="Proteomes" id="UP001230188">
    <property type="component" value="Unassembled WGS sequence"/>
</dbReference>
<sequence>MDQPLTQIATKTIHVGNLSPSVSVDVLRQIFGCIGQIVDVRVAADGRYGFVDFAESEAATASLAMNGTEVCGQALRVQRATQPRLYSNQANPPPAPMLAQLQPVPEFSAIAGVTSAAALEALQKQARKLEQGAAAPVPAGIENMPNFAFMNPAQQRAALEARHREMLAKSDNVSGWGVAKRHDSDTSSSEDSSDRDRRRRRRRRRDYDRRRHRDDDDDDDRRRRYDDSPPRRRRYDDDDDHRSHKQKRRDDED</sequence>
<keyword evidence="1" id="KW-0694">RNA-binding</keyword>
<evidence type="ECO:0000313" key="5">
    <source>
        <dbReference type="Proteomes" id="UP001230188"/>
    </source>
</evidence>
<name>A0AAD7U9V6_9STRA</name>
<dbReference type="PANTHER" id="PTHR32343:SF22">
    <property type="entry name" value="LD29830P"/>
    <property type="match status" value="1"/>
</dbReference>
<evidence type="ECO:0000256" key="1">
    <source>
        <dbReference type="PROSITE-ProRule" id="PRU00176"/>
    </source>
</evidence>
<dbReference type="AlphaFoldDB" id="A0AAD7U9V6"/>
<feature type="domain" description="RRM" evidence="3">
    <location>
        <begin position="11"/>
        <end position="82"/>
    </location>
</feature>
<evidence type="ECO:0000259" key="3">
    <source>
        <dbReference type="PROSITE" id="PS50102"/>
    </source>
</evidence>
<gene>
    <name evidence="4" type="ORF">CTAYLR_008314</name>
</gene>
<dbReference type="SUPFAM" id="SSF54928">
    <property type="entry name" value="RNA-binding domain, RBD"/>
    <property type="match status" value="1"/>
</dbReference>
<accession>A0AAD7U9V6</accession>
<organism evidence="4 5">
    <name type="scientific">Chrysophaeum taylorii</name>
    <dbReference type="NCBI Taxonomy" id="2483200"/>
    <lineage>
        <taxon>Eukaryota</taxon>
        <taxon>Sar</taxon>
        <taxon>Stramenopiles</taxon>
        <taxon>Ochrophyta</taxon>
        <taxon>Pelagophyceae</taxon>
        <taxon>Pelagomonadales</taxon>
        <taxon>Pelagomonadaceae</taxon>
        <taxon>Chrysophaeum</taxon>
    </lineage>
</organism>
<dbReference type="GO" id="GO:0003723">
    <property type="term" value="F:RNA binding"/>
    <property type="evidence" value="ECO:0007669"/>
    <property type="project" value="UniProtKB-UniRule"/>
</dbReference>